<comment type="subcellular location">
    <subcellularLocation>
        <location evidence="1">Endoplasmic reticulum membrane</location>
        <topology evidence="1">Single-pass type IV membrane protein</topology>
    </subcellularLocation>
</comment>
<evidence type="ECO:0000256" key="1">
    <source>
        <dbReference type="ARBA" id="ARBA00004163"/>
    </source>
</evidence>
<sequence length="204" mass="22243">MPPNSSLAAEADVSFFGPDEVQAHSQLVKLEEEIQSAIDQIPGSWEAAAIGGSAVTDKLLQELLSRMRGQIRDLELLSEEQDTDDQTAAVEACVELHQAEYQRLAAAIATAKRQARRQQQQTAEQQRRELFAGASLPALQREYRSVAEAVGGTRQVTESLQRARAVLGQQVEQTAATMAVLDSSNAVLGAAKEEFTGQQQLNRR</sequence>
<dbReference type="GO" id="GO:0005789">
    <property type="term" value="C:endoplasmic reticulum membrane"/>
    <property type="evidence" value="ECO:0007669"/>
    <property type="project" value="UniProtKB-SubCell"/>
</dbReference>
<evidence type="ECO:0000256" key="4">
    <source>
        <dbReference type="ARBA" id="ARBA00022824"/>
    </source>
</evidence>
<evidence type="ECO:0000259" key="11">
    <source>
        <dbReference type="Pfam" id="PF03908"/>
    </source>
</evidence>
<dbReference type="Pfam" id="PF03908">
    <property type="entry name" value="Sec20"/>
    <property type="match status" value="1"/>
</dbReference>
<comment type="similarity">
    <text evidence="9">Belongs to the SEC20 family.</text>
</comment>
<reference evidence="12 13" key="1">
    <citation type="journal article" date="2021" name="Sci. Rep.">
        <title>Genome sequencing of the multicellular alga Astrephomene provides insights into convergent evolution of germ-soma differentiation.</title>
        <authorList>
            <person name="Yamashita S."/>
            <person name="Yamamoto K."/>
            <person name="Matsuzaki R."/>
            <person name="Suzuki S."/>
            <person name="Yamaguchi H."/>
            <person name="Hirooka S."/>
            <person name="Minakuchi Y."/>
            <person name="Miyagishima S."/>
            <person name="Kawachi M."/>
            <person name="Toyoda A."/>
            <person name="Nozaki H."/>
        </authorList>
    </citation>
    <scope>NUCLEOTIDE SEQUENCE [LARGE SCALE GENOMIC DNA]</scope>
    <source>
        <strain evidence="12 13">NIES-4017</strain>
    </source>
</reference>
<evidence type="ECO:0000256" key="8">
    <source>
        <dbReference type="ARBA" id="ARBA00023136"/>
    </source>
</evidence>
<dbReference type="Proteomes" id="UP001054857">
    <property type="component" value="Unassembled WGS sequence"/>
</dbReference>
<accession>A0AAD3HG88</accession>
<protein>
    <recommendedName>
        <fullName evidence="11">Sec20 C-terminal domain-containing protein</fullName>
    </recommendedName>
</protein>
<gene>
    <name evidence="12" type="ORF">Agub_g767</name>
</gene>
<dbReference type="EMBL" id="BMAR01000001">
    <property type="protein sequence ID" value="GFR40204.1"/>
    <property type="molecule type" value="Genomic_DNA"/>
</dbReference>
<dbReference type="AlphaFoldDB" id="A0AAD3HG88"/>
<evidence type="ECO:0000256" key="9">
    <source>
        <dbReference type="ARBA" id="ARBA00037934"/>
    </source>
</evidence>
<dbReference type="InterPro" id="IPR005606">
    <property type="entry name" value="Sec20"/>
</dbReference>
<dbReference type="PANTHER" id="PTHR12825:SF0">
    <property type="entry name" value="VESICLE TRANSPORT PROTEIN SEC20"/>
    <property type="match status" value="1"/>
</dbReference>
<keyword evidence="7 10" id="KW-0175">Coiled coil</keyword>
<feature type="non-terminal residue" evidence="12">
    <location>
        <position position="204"/>
    </location>
</feature>
<dbReference type="GO" id="GO:0005484">
    <property type="term" value="F:SNAP receptor activity"/>
    <property type="evidence" value="ECO:0007669"/>
    <property type="project" value="InterPro"/>
</dbReference>
<dbReference type="GO" id="GO:0006890">
    <property type="term" value="P:retrograde vesicle-mediated transport, Golgi to endoplasmic reticulum"/>
    <property type="evidence" value="ECO:0007669"/>
    <property type="project" value="InterPro"/>
</dbReference>
<feature type="coiled-coil region" evidence="10">
    <location>
        <begin position="20"/>
        <end position="128"/>
    </location>
</feature>
<organism evidence="12 13">
    <name type="scientific">Astrephomene gubernaculifera</name>
    <dbReference type="NCBI Taxonomy" id="47775"/>
    <lineage>
        <taxon>Eukaryota</taxon>
        <taxon>Viridiplantae</taxon>
        <taxon>Chlorophyta</taxon>
        <taxon>core chlorophytes</taxon>
        <taxon>Chlorophyceae</taxon>
        <taxon>CS clade</taxon>
        <taxon>Chlamydomonadales</taxon>
        <taxon>Astrephomenaceae</taxon>
        <taxon>Astrephomene</taxon>
    </lineage>
</organism>
<evidence type="ECO:0000256" key="10">
    <source>
        <dbReference type="SAM" id="Coils"/>
    </source>
</evidence>
<dbReference type="GO" id="GO:0031201">
    <property type="term" value="C:SNARE complex"/>
    <property type="evidence" value="ECO:0007669"/>
    <property type="project" value="TreeGrafter"/>
</dbReference>
<keyword evidence="2" id="KW-0813">Transport</keyword>
<keyword evidence="13" id="KW-1185">Reference proteome</keyword>
<evidence type="ECO:0000256" key="6">
    <source>
        <dbReference type="ARBA" id="ARBA00022989"/>
    </source>
</evidence>
<keyword evidence="6" id="KW-1133">Transmembrane helix</keyword>
<dbReference type="InterPro" id="IPR056173">
    <property type="entry name" value="Sec20_C"/>
</dbReference>
<keyword evidence="8" id="KW-0472">Membrane</keyword>
<proteinExistence type="inferred from homology"/>
<evidence type="ECO:0000256" key="3">
    <source>
        <dbReference type="ARBA" id="ARBA00022692"/>
    </source>
</evidence>
<name>A0AAD3HG88_9CHLO</name>
<dbReference type="PANTHER" id="PTHR12825">
    <property type="entry name" value="BNIP1-RELATED"/>
    <property type="match status" value="1"/>
</dbReference>
<keyword evidence="3" id="KW-0812">Transmembrane</keyword>
<feature type="domain" description="Sec20 C-terminal" evidence="11">
    <location>
        <begin position="153"/>
        <end position="200"/>
    </location>
</feature>
<evidence type="ECO:0000256" key="5">
    <source>
        <dbReference type="ARBA" id="ARBA00022892"/>
    </source>
</evidence>
<evidence type="ECO:0000256" key="7">
    <source>
        <dbReference type="ARBA" id="ARBA00023054"/>
    </source>
</evidence>
<evidence type="ECO:0000256" key="2">
    <source>
        <dbReference type="ARBA" id="ARBA00022448"/>
    </source>
</evidence>
<keyword evidence="4" id="KW-0256">Endoplasmic reticulum</keyword>
<evidence type="ECO:0000313" key="13">
    <source>
        <dbReference type="Proteomes" id="UP001054857"/>
    </source>
</evidence>
<comment type="caution">
    <text evidence="12">The sequence shown here is derived from an EMBL/GenBank/DDBJ whole genome shotgun (WGS) entry which is preliminary data.</text>
</comment>
<evidence type="ECO:0000313" key="12">
    <source>
        <dbReference type="EMBL" id="GFR40204.1"/>
    </source>
</evidence>
<keyword evidence="5" id="KW-0931">ER-Golgi transport</keyword>